<protein>
    <submittedName>
        <fullName evidence="2">Uncharacterized protein</fullName>
    </submittedName>
</protein>
<reference evidence="2 3" key="1">
    <citation type="submission" date="2018-06" db="EMBL/GenBank/DDBJ databases">
        <title>Genomic Encyclopedia of Archaeal and Bacterial Type Strains, Phase II (KMG-II): from individual species to whole genera.</title>
        <authorList>
            <person name="Goeker M."/>
        </authorList>
    </citation>
    <scope>NUCLEOTIDE SEQUENCE [LARGE SCALE GENOMIC DNA]</scope>
    <source>
        <strain evidence="2 3">DSM 21851</strain>
    </source>
</reference>
<keyword evidence="1" id="KW-0472">Membrane</keyword>
<evidence type="ECO:0000313" key="2">
    <source>
        <dbReference type="EMBL" id="RAJ92211.1"/>
    </source>
</evidence>
<dbReference type="OrthoDB" id="969437at2"/>
<evidence type="ECO:0000256" key="1">
    <source>
        <dbReference type="SAM" id="Phobius"/>
    </source>
</evidence>
<dbReference type="RefSeq" id="WP_146624556.1">
    <property type="nucleotide sequence ID" value="NZ_QLMC01000008.1"/>
</dbReference>
<keyword evidence="3" id="KW-1185">Reference proteome</keyword>
<feature type="transmembrane region" description="Helical" evidence="1">
    <location>
        <begin position="65"/>
        <end position="89"/>
    </location>
</feature>
<feature type="transmembrane region" description="Helical" evidence="1">
    <location>
        <begin position="35"/>
        <end position="53"/>
    </location>
</feature>
<sequence length="108" mass="11515">MQKLLVLLQKMPFLKGTIGELLFRFIAPSSPFFQPLIKAGAVLAVLAGALVFVKDQGIPALGWSVPAWLQLAIEILGLVSGTIAVMASLTLDEEAVADLNEKKANDLV</sequence>
<dbReference type="EMBL" id="QLMC01000008">
    <property type="protein sequence ID" value="RAJ92211.1"/>
    <property type="molecule type" value="Genomic_DNA"/>
</dbReference>
<proteinExistence type="predicted"/>
<keyword evidence="1" id="KW-0812">Transmembrane</keyword>
<evidence type="ECO:0000313" key="3">
    <source>
        <dbReference type="Proteomes" id="UP000248790"/>
    </source>
</evidence>
<accession>A0A327WLE9</accession>
<dbReference type="AlphaFoldDB" id="A0A327WLE9"/>
<name>A0A327WLE9_LARAB</name>
<gene>
    <name evidence="2" type="ORF">LX87_05179</name>
</gene>
<keyword evidence="1" id="KW-1133">Transmembrane helix</keyword>
<organism evidence="2 3">
    <name type="scientific">Larkinella arboricola</name>
    <dbReference type="NCBI Taxonomy" id="643671"/>
    <lineage>
        <taxon>Bacteria</taxon>
        <taxon>Pseudomonadati</taxon>
        <taxon>Bacteroidota</taxon>
        <taxon>Cytophagia</taxon>
        <taxon>Cytophagales</taxon>
        <taxon>Spirosomataceae</taxon>
        <taxon>Larkinella</taxon>
    </lineage>
</organism>
<dbReference type="Proteomes" id="UP000248790">
    <property type="component" value="Unassembled WGS sequence"/>
</dbReference>
<comment type="caution">
    <text evidence="2">The sequence shown here is derived from an EMBL/GenBank/DDBJ whole genome shotgun (WGS) entry which is preliminary data.</text>
</comment>